<dbReference type="VEuPathDB" id="PlasmoDB:PVW1_020005000"/>
<dbReference type="VEuPathDB" id="PlasmoDB:PVP01_0003720"/>
<dbReference type="EMBL" id="FLYH01000250">
    <property type="protein sequence ID" value="SCA60219.1"/>
    <property type="molecule type" value="Genomic_DNA"/>
</dbReference>
<dbReference type="Proteomes" id="UP000196402">
    <property type="component" value="Unassembled WGS sequence"/>
</dbReference>
<evidence type="ECO:0000313" key="2">
    <source>
        <dbReference type="Proteomes" id="UP000196402"/>
    </source>
</evidence>
<dbReference type="VEuPathDB" id="PlasmoDB:PVX_014630"/>
<sequence length="412" mass="47206">MTADGRKYLAESTEALKSKQINTSRYDKVFEEMARLLGGDGAFSYYGNIQSCIYINYWLNKHIQKEHNSIYNENTFEFLKEFAHNYSKIKHSNELNSCKKYIRVLSTNESQKMEILYMLYDYYDIFMTSVQFNNLEQKCTNLGIIFHHYQNILSSHEKYKDIISQLESLKNLILKIESKHNLRCSSTMSKIVFPKEESSDSVKHPEAHSMKISLPDELTKHQSSVLEHNRGGTSTMGVLGLKGTIDSQTNILQIPRESAEIEQPRREQPEIKPLEMVQEEVSLEQASLPKATFTRYTTEEPEDTHASIRSLDIPRAQNNDTGLNVSPYPGDGEGIMKKINTVISDTLGSVDPAPVLGVSGGMGILFVLFKLDHSLEEEEDECIKFLELLEDFHQENSQIFMNMMVDLLDMLQ</sequence>
<dbReference type="VEuPathDB" id="PlasmoDB:PVPAM_000024400"/>
<evidence type="ECO:0000313" key="1">
    <source>
        <dbReference type="EMBL" id="SCA60219.1"/>
    </source>
</evidence>
<name>A0A1G4E9W5_PLAVI</name>
<proteinExistence type="predicted"/>
<dbReference type="AlphaFoldDB" id="A0A1G4E9W5"/>
<accession>A0A1G4E9W5</accession>
<organism evidence="1 2">
    <name type="scientific">Plasmodium vivax</name>
    <name type="common">malaria parasite P. vivax</name>
    <dbReference type="NCBI Taxonomy" id="5855"/>
    <lineage>
        <taxon>Eukaryota</taxon>
        <taxon>Sar</taxon>
        <taxon>Alveolata</taxon>
        <taxon>Apicomplexa</taxon>
        <taxon>Aconoidasida</taxon>
        <taxon>Haemosporida</taxon>
        <taxon>Plasmodiidae</taxon>
        <taxon>Plasmodium</taxon>
        <taxon>Plasmodium (Plasmodium)</taxon>
    </lineage>
</organism>
<reference evidence="1 2" key="1">
    <citation type="submission" date="2016-07" db="EMBL/GenBank/DDBJ databases">
        <authorList>
            <consortium name="Pathogen Informatics"/>
        </authorList>
    </citation>
    <scope>NUCLEOTIDE SEQUENCE [LARGE SCALE GENOMIC DNA]</scope>
</reference>
<protein>
    <submittedName>
        <fullName evidence="1">Vir protein, putative</fullName>
    </submittedName>
</protein>
<gene>
    <name evidence="1" type="ORF">PVT01_000079400</name>
</gene>